<feature type="binding site" evidence="11">
    <location>
        <position position="234"/>
    </location>
    <ligand>
        <name>FMN</name>
        <dbReference type="ChEBI" id="CHEBI:58210"/>
    </ligand>
</feature>
<comment type="caution">
    <text evidence="11">Lacks conserved residue(s) required for the propagation of feature annotation.</text>
</comment>
<evidence type="ECO:0000313" key="13">
    <source>
        <dbReference type="EMBL" id="KOY14637.1"/>
    </source>
</evidence>
<feature type="binding site" evidence="11">
    <location>
        <begin position="20"/>
        <end position="21"/>
    </location>
    <ligand>
        <name>substrate</name>
    </ligand>
</feature>
<comment type="function">
    <text evidence="11">Involved in the biosynthesis of isoprenoids. Catalyzes the 1,3-allylic rearrangement of the homoallylic substrate isopentenyl (IPP) to its allylic isomer, dimethylallyl diphosphate (DMAPP).</text>
</comment>
<keyword evidence="6 11" id="KW-0460">Magnesium</keyword>
<feature type="binding site" evidence="11">
    <location>
        <begin position="109"/>
        <end position="111"/>
    </location>
    <ligand>
        <name>substrate</name>
    </ligand>
</feature>
<dbReference type="PIRSF" id="PIRSF003314">
    <property type="entry name" value="IPP_isomerase"/>
    <property type="match status" value="1"/>
</dbReference>
<feature type="binding site" evidence="11">
    <location>
        <begin position="79"/>
        <end position="81"/>
    </location>
    <ligand>
        <name>FMN</name>
        <dbReference type="ChEBI" id="CHEBI:58210"/>
    </ligand>
</feature>
<dbReference type="PATRIC" id="fig|1705561.3.peg.4620"/>
<proteinExistence type="inferred from homology"/>
<keyword evidence="7 11" id="KW-0521">NADP</keyword>
<evidence type="ECO:0000256" key="2">
    <source>
        <dbReference type="ARBA" id="ARBA00022490"/>
    </source>
</evidence>
<dbReference type="InterPro" id="IPR000262">
    <property type="entry name" value="FMN-dep_DH"/>
</dbReference>
<dbReference type="GO" id="GO:0004452">
    <property type="term" value="F:isopentenyl-diphosphate delta-isomerase activity"/>
    <property type="evidence" value="ECO:0007669"/>
    <property type="project" value="UniProtKB-UniRule"/>
</dbReference>
<evidence type="ECO:0000313" key="14">
    <source>
        <dbReference type="Proteomes" id="UP000037688"/>
    </source>
</evidence>
<comment type="cofactor">
    <cofactor evidence="1 11">
        <name>FMN</name>
        <dbReference type="ChEBI" id="CHEBI:58210"/>
    </cofactor>
</comment>
<dbReference type="PANTHER" id="PTHR43665:SF1">
    <property type="entry name" value="ISOPENTENYL-DIPHOSPHATE DELTA-ISOMERASE"/>
    <property type="match status" value="1"/>
</dbReference>
<dbReference type="NCBIfam" id="TIGR02151">
    <property type="entry name" value="IPP_isom_2"/>
    <property type="match status" value="1"/>
</dbReference>
<dbReference type="GO" id="GO:0016491">
    <property type="term" value="F:oxidoreductase activity"/>
    <property type="evidence" value="ECO:0007669"/>
    <property type="project" value="InterPro"/>
</dbReference>
<keyword evidence="4 11" id="KW-0288">FMN</keyword>
<dbReference type="GO" id="GO:0008299">
    <property type="term" value="P:isoprenoid biosynthetic process"/>
    <property type="evidence" value="ECO:0007669"/>
    <property type="project" value="UniProtKB-UniRule"/>
</dbReference>
<evidence type="ECO:0000256" key="5">
    <source>
        <dbReference type="ARBA" id="ARBA00022723"/>
    </source>
</evidence>
<keyword evidence="2 11" id="KW-0963">Cytoplasm</keyword>
<feature type="domain" description="FMN-dependent dehydrogenase" evidence="12">
    <location>
        <begin position="187"/>
        <end position="346"/>
    </location>
</feature>
<feature type="binding site" evidence="11">
    <location>
        <position position="137"/>
    </location>
    <ligand>
        <name>FMN</name>
        <dbReference type="ChEBI" id="CHEBI:58210"/>
    </ligand>
</feature>
<dbReference type="GO" id="GO:0070402">
    <property type="term" value="F:NADPH binding"/>
    <property type="evidence" value="ECO:0007669"/>
    <property type="project" value="UniProtKB-UniRule"/>
</dbReference>
<organism evidence="13 14">
    <name type="scientific">Paenibacillus xylanivorans</name>
    <dbReference type="NCBI Taxonomy" id="1705561"/>
    <lineage>
        <taxon>Bacteria</taxon>
        <taxon>Bacillati</taxon>
        <taxon>Bacillota</taxon>
        <taxon>Bacilli</taxon>
        <taxon>Bacillales</taxon>
        <taxon>Paenibacillaceae</taxon>
        <taxon>Paenibacillus</taxon>
    </lineage>
</organism>
<dbReference type="Gene3D" id="3.20.20.70">
    <property type="entry name" value="Aldolase class I"/>
    <property type="match status" value="1"/>
</dbReference>
<dbReference type="PANTHER" id="PTHR43665">
    <property type="entry name" value="ISOPENTENYL-DIPHOSPHATE DELTA-ISOMERASE"/>
    <property type="match status" value="1"/>
</dbReference>
<dbReference type="RefSeq" id="WP_053782826.1">
    <property type="nucleotide sequence ID" value="NZ_LITU01000070.1"/>
</dbReference>
<dbReference type="EC" id="5.3.3.2" evidence="11"/>
<evidence type="ECO:0000256" key="8">
    <source>
        <dbReference type="ARBA" id="ARBA00023229"/>
    </source>
</evidence>
<evidence type="ECO:0000256" key="3">
    <source>
        <dbReference type="ARBA" id="ARBA00022630"/>
    </source>
</evidence>
<comment type="subcellular location">
    <subcellularLocation>
        <location evidence="11">Cytoplasm</location>
    </subcellularLocation>
</comment>
<feature type="binding site" evidence="11">
    <location>
        <position position="173"/>
    </location>
    <ligand>
        <name>Mg(2+)</name>
        <dbReference type="ChEBI" id="CHEBI:18420"/>
    </ligand>
</feature>
<feature type="binding site" evidence="11">
    <location>
        <position position="204"/>
    </location>
    <ligand>
        <name>FMN</name>
        <dbReference type="ChEBI" id="CHEBI:58210"/>
    </ligand>
</feature>
<keyword evidence="3 11" id="KW-0285">Flavoprotein</keyword>
<comment type="similarity">
    <text evidence="11">Belongs to the IPP isomerase type 2 family.</text>
</comment>
<comment type="subunit">
    <text evidence="10 11">Homooctamer. Dimer of tetramers.</text>
</comment>
<dbReference type="CDD" id="cd02811">
    <property type="entry name" value="IDI-2_FMN"/>
    <property type="match status" value="1"/>
</dbReference>
<dbReference type="EMBL" id="LITU01000070">
    <property type="protein sequence ID" value="KOY14637.1"/>
    <property type="molecule type" value="Genomic_DNA"/>
</dbReference>
<name>A0A0N0C3Q8_9BACL</name>
<comment type="catalytic activity">
    <reaction evidence="11">
        <text>isopentenyl diphosphate = dimethylallyl diphosphate</text>
        <dbReference type="Rhea" id="RHEA:23284"/>
        <dbReference type="ChEBI" id="CHEBI:57623"/>
        <dbReference type="ChEBI" id="CHEBI:128769"/>
        <dbReference type="EC" id="5.3.3.2"/>
    </reaction>
</comment>
<evidence type="ECO:0000256" key="10">
    <source>
        <dbReference type="ARBA" id="ARBA00025810"/>
    </source>
</evidence>
<dbReference type="AlphaFoldDB" id="A0A0N0C3Q8"/>
<evidence type="ECO:0000256" key="4">
    <source>
        <dbReference type="ARBA" id="ARBA00022643"/>
    </source>
</evidence>
<reference evidence="13 14" key="1">
    <citation type="submission" date="2015-08" db="EMBL/GenBank/DDBJ databases">
        <title>Draft genome sequence of cellulolytic and xylanolytic Paenibacillus sp. A59, isolated from a decaying forest soil from Patagonia, Argentina.</title>
        <authorList>
            <person name="Ghio S."/>
            <person name="Caceres A.M."/>
            <person name="Talia P."/>
            <person name="Grasso D."/>
            <person name="Campos E."/>
        </authorList>
    </citation>
    <scope>NUCLEOTIDE SEQUENCE [LARGE SCALE GENOMIC DNA]</scope>
    <source>
        <strain evidence="13 14">A59</strain>
    </source>
</reference>
<evidence type="ECO:0000256" key="6">
    <source>
        <dbReference type="ARBA" id="ARBA00022842"/>
    </source>
</evidence>
<sequence length="355" mass="38415">MNEQERAGERLLPEVATGERKLEHVRLCLEENVAGEGVTSGMERYSFRHNPLPELNFEEVSLETAFIGKKVRTPLLISSMTGGSKTTGAINERLARVANARGWALGVGSIRAAVEQPELATTFDVRRWAPDIPVIANLGAVQLNYGFTTSDFQRAVEIAGADMLVLHLNTLQEVFQPEGNTNFSGLFQRIEDLCRQLDVPVGVKEVGFGIDGVTAQRMYEAGVAFIDVAGAGGTSWVQVEKFRNSNPVRRAAAEAFADWGIPTAECIQEVRTLNPEGVLIGSGGLYNGVDAAKALALGADLAGFGRSLLESAVASEEALDQRLEQVEFELRTVMFGIGAGLIEDLQGTPRLVERR</sequence>
<comment type="cofactor">
    <cofactor evidence="11">
        <name>Mg(2+)</name>
        <dbReference type="ChEBI" id="CHEBI:18420"/>
    </cofactor>
</comment>
<dbReference type="Pfam" id="PF01070">
    <property type="entry name" value="FMN_dh"/>
    <property type="match status" value="1"/>
</dbReference>
<dbReference type="GO" id="GO:0010181">
    <property type="term" value="F:FMN binding"/>
    <property type="evidence" value="ECO:0007669"/>
    <property type="project" value="UniProtKB-UniRule"/>
</dbReference>
<dbReference type="InterPro" id="IPR013785">
    <property type="entry name" value="Aldolase_TIM"/>
</dbReference>
<keyword evidence="9 11" id="KW-0413">Isomerase</keyword>
<evidence type="ECO:0000256" key="1">
    <source>
        <dbReference type="ARBA" id="ARBA00001917"/>
    </source>
</evidence>
<keyword evidence="14" id="KW-1185">Reference proteome</keyword>
<feature type="binding site" evidence="11">
    <location>
        <position position="172"/>
    </location>
    <ligand>
        <name>substrate</name>
    </ligand>
</feature>
<evidence type="ECO:0000256" key="7">
    <source>
        <dbReference type="ARBA" id="ARBA00022857"/>
    </source>
</evidence>
<dbReference type="Proteomes" id="UP000037688">
    <property type="component" value="Unassembled WGS sequence"/>
</dbReference>
<evidence type="ECO:0000256" key="9">
    <source>
        <dbReference type="ARBA" id="ARBA00023235"/>
    </source>
</evidence>
<gene>
    <name evidence="11" type="primary">fni</name>
    <name evidence="13" type="ORF">AMS66_22115</name>
</gene>
<keyword evidence="8 11" id="KW-0414">Isoprene biosynthesis</keyword>
<comment type="cofactor">
    <cofactor evidence="11">
        <name>NADPH</name>
        <dbReference type="ChEBI" id="CHEBI:57783"/>
    </cofactor>
</comment>
<keyword evidence="5 11" id="KW-0479">Metal-binding</keyword>
<evidence type="ECO:0000259" key="12">
    <source>
        <dbReference type="Pfam" id="PF01070"/>
    </source>
</evidence>
<dbReference type="OrthoDB" id="9795032at2"/>
<dbReference type="SUPFAM" id="SSF51395">
    <property type="entry name" value="FMN-linked oxidoreductases"/>
    <property type="match status" value="1"/>
</dbReference>
<evidence type="ECO:0000256" key="11">
    <source>
        <dbReference type="HAMAP-Rule" id="MF_00354"/>
    </source>
</evidence>
<dbReference type="HAMAP" id="MF_00354">
    <property type="entry name" value="Idi_2"/>
    <property type="match status" value="1"/>
</dbReference>
<feature type="binding site" evidence="11">
    <location>
        <position position="78"/>
    </location>
    <ligand>
        <name>FMN</name>
        <dbReference type="ChEBI" id="CHEBI:58210"/>
    </ligand>
</feature>
<protein>
    <recommendedName>
        <fullName evidence="11">Isopentenyl-diphosphate delta-isomerase</fullName>
        <shortName evidence="11">IPP isomerase</shortName>
        <ecNumber evidence="11">5.3.3.2</ecNumber>
    </recommendedName>
    <alternativeName>
        <fullName evidence="11">Isopentenyl diphosphate:dimethylallyl diphosphate isomerase</fullName>
    </alternativeName>
    <alternativeName>
        <fullName evidence="11">Isopentenyl pyrophosphate isomerase</fullName>
    </alternativeName>
    <alternativeName>
        <fullName evidence="11">Type 2 isopentenyl diphosphate isomerase</fullName>
        <shortName evidence="11">IDI-2</shortName>
    </alternativeName>
</protein>
<feature type="binding site" evidence="11">
    <location>
        <position position="109"/>
    </location>
    <ligand>
        <name>FMN</name>
        <dbReference type="ChEBI" id="CHEBI:58210"/>
    </ligand>
</feature>
<accession>A0A0N0C3Q8</accession>
<comment type="caution">
    <text evidence="13">The sequence shown here is derived from an EMBL/GenBank/DDBJ whole genome shotgun (WGS) entry which is preliminary data.</text>
</comment>
<dbReference type="GO" id="GO:0005737">
    <property type="term" value="C:cytoplasm"/>
    <property type="evidence" value="ECO:0007669"/>
    <property type="project" value="UniProtKB-SubCell"/>
</dbReference>
<dbReference type="InterPro" id="IPR011179">
    <property type="entry name" value="IPdP_isomerase"/>
</dbReference>
<dbReference type="GO" id="GO:0000287">
    <property type="term" value="F:magnesium ion binding"/>
    <property type="evidence" value="ECO:0007669"/>
    <property type="project" value="UniProtKB-UniRule"/>
</dbReference>